<dbReference type="Gene3D" id="3.40.50.2300">
    <property type="match status" value="2"/>
</dbReference>
<gene>
    <name evidence="6" type="ORF">P4I72_04770</name>
</gene>
<evidence type="ECO:0000256" key="2">
    <source>
        <dbReference type="ARBA" id="ARBA00023125"/>
    </source>
</evidence>
<dbReference type="SUPFAM" id="SSF53822">
    <property type="entry name" value="Periplasmic binding protein-like I"/>
    <property type="match status" value="1"/>
</dbReference>
<evidence type="ECO:0000313" key="6">
    <source>
        <dbReference type="EMBL" id="MEC0226425.1"/>
    </source>
</evidence>
<dbReference type="InterPro" id="IPR001387">
    <property type="entry name" value="Cro/C1-type_HTH"/>
</dbReference>
<keyword evidence="1" id="KW-0805">Transcription regulation</keyword>
<dbReference type="Pfam" id="PF00356">
    <property type="entry name" value="LacI"/>
    <property type="match status" value="1"/>
</dbReference>
<dbReference type="InterPro" id="IPR046335">
    <property type="entry name" value="LacI/GalR-like_sensor"/>
</dbReference>
<dbReference type="Proteomes" id="UP001338137">
    <property type="component" value="Unassembled WGS sequence"/>
</dbReference>
<proteinExistence type="predicted"/>
<dbReference type="CDD" id="cd01392">
    <property type="entry name" value="HTH_LacI"/>
    <property type="match status" value="1"/>
</dbReference>
<reference evidence="6 7" key="1">
    <citation type="submission" date="2023-03" db="EMBL/GenBank/DDBJ databases">
        <title>Bacillus Genome Sequencing.</title>
        <authorList>
            <person name="Dunlap C."/>
        </authorList>
    </citation>
    <scope>NUCLEOTIDE SEQUENCE [LARGE SCALE GENOMIC DNA]</scope>
    <source>
        <strain evidence="6 7">BD-533</strain>
    </source>
</reference>
<feature type="domain" description="HTH lacI-type" evidence="4">
    <location>
        <begin position="2"/>
        <end position="56"/>
    </location>
</feature>
<protein>
    <submittedName>
        <fullName evidence="6">LacI family DNA-binding transcriptional regulator</fullName>
    </submittedName>
</protein>
<dbReference type="RefSeq" id="WP_326070830.1">
    <property type="nucleotide sequence ID" value="NZ_JARLKY010000010.1"/>
</dbReference>
<accession>A0ABU6FXF7</accession>
<dbReference type="InterPro" id="IPR028082">
    <property type="entry name" value="Peripla_BP_I"/>
</dbReference>
<keyword evidence="7" id="KW-1185">Reference proteome</keyword>
<dbReference type="CDD" id="cd06267">
    <property type="entry name" value="PBP1_LacI_sugar_binding-like"/>
    <property type="match status" value="1"/>
</dbReference>
<evidence type="ECO:0000259" key="4">
    <source>
        <dbReference type="PROSITE" id="PS50932"/>
    </source>
</evidence>
<sequence>MASRQEVAERAGVSVAVVSYVLNGKTNVKKETRERVLAAMKELGYEPNLLARSLKTKKTGQLAVLVNYLGNPFEAGLLLHIESAARDEGFLIFFQSYTADTEEQLISTLRGRVDGIILLGQQLMAQTYERLLVWEVPLLSVTQGPKVQEWGIPYIDIDWSVLYRQAIQHLKDKGHTSIGYMTDAESSSYHVNRLQLFREAMLAEGLELQEEALLSGRGRLENASEVFGKYVEGQPAGLPFSAIICSNDLMAAGILDVCKKKGIQIPEQLAILGSEDILMTTHTEPKLTVIHYPRDEVGKLAMKMMKELMEKRQVASCTISGHLLIRGSS</sequence>
<dbReference type="GO" id="GO:0003677">
    <property type="term" value="F:DNA binding"/>
    <property type="evidence" value="ECO:0007669"/>
    <property type="project" value="UniProtKB-KW"/>
</dbReference>
<dbReference type="InterPro" id="IPR000843">
    <property type="entry name" value="HTH_LacI"/>
</dbReference>
<dbReference type="SUPFAM" id="SSF47413">
    <property type="entry name" value="lambda repressor-like DNA-binding domains"/>
    <property type="match status" value="1"/>
</dbReference>
<dbReference type="SMART" id="SM00354">
    <property type="entry name" value="HTH_LACI"/>
    <property type="match status" value="1"/>
</dbReference>
<evidence type="ECO:0000259" key="5">
    <source>
        <dbReference type="PROSITE" id="PS50943"/>
    </source>
</evidence>
<evidence type="ECO:0000256" key="3">
    <source>
        <dbReference type="ARBA" id="ARBA00023163"/>
    </source>
</evidence>
<dbReference type="PANTHER" id="PTHR30146">
    <property type="entry name" value="LACI-RELATED TRANSCRIPTIONAL REPRESSOR"/>
    <property type="match status" value="1"/>
</dbReference>
<keyword evidence="3" id="KW-0804">Transcription</keyword>
<dbReference type="PANTHER" id="PTHR30146:SF24">
    <property type="entry name" value="XYLOSE OPERON REGULATORY PROTEIN"/>
    <property type="match status" value="1"/>
</dbReference>
<feature type="domain" description="HTH cro/C1-type" evidence="5">
    <location>
        <begin position="3"/>
        <end position="32"/>
    </location>
</feature>
<organism evidence="6 7">
    <name type="scientific">Paenibacillus alba</name>
    <dbReference type="NCBI Taxonomy" id="1197127"/>
    <lineage>
        <taxon>Bacteria</taxon>
        <taxon>Bacillati</taxon>
        <taxon>Bacillota</taxon>
        <taxon>Bacilli</taxon>
        <taxon>Bacillales</taxon>
        <taxon>Paenibacillaceae</taxon>
        <taxon>Paenibacillus</taxon>
    </lineage>
</organism>
<dbReference type="Gene3D" id="1.10.260.40">
    <property type="entry name" value="lambda repressor-like DNA-binding domains"/>
    <property type="match status" value="1"/>
</dbReference>
<dbReference type="PROSITE" id="PS50943">
    <property type="entry name" value="HTH_CROC1"/>
    <property type="match status" value="1"/>
</dbReference>
<dbReference type="Pfam" id="PF13377">
    <property type="entry name" value="Peripla_BP_3"/>
    <property type="match status" value="1"/>
</dbReference>
<comment type="caution">
    <text evidence="6">The sequence shown here is derived from an EMBL/GenBank/DDBJ whole genome shotgun (WGS) entry which is preliminary data.</text>
</comment>
<dbReference type="InterPro" id="IPR010982">
    <property type="entry name" value="Lambda_DNA-bd_dom_sf"/>
</dbReference>
<evidence type="ECO:0000313" key="7">
    <source>
        <dbReference type="Proteomes" id="UP001338137"/>
    </source>
</evidence>
<dbReference type="PROSITE" id="PS50932">
    <property type="entry name" value="HTH_LACI_2"/>
    <property type="match status" value="1"/>
</dbReference>
<dbReference type="EMBL" id="JARLKY010000010">
    <property type="protein sequence ID" value="MEC0226425.1"/>
    <property type="molecule type" value="Genomic_DNA"/>
</dbReference>
<evidence type="ECO:0000256" key="1">
    <source>
        <dbReference type="ARBA" id="ARBA00023015"/>
    </source>
</evidence>
<name>A0ABU6FXF7_9BACL</name>
<keyword evidence="2 6" id="KW-0238">DNA-binding</keyword>